<dbReference type="KEGG" id="lbt:AYR52_06650"/>
<dbReference type="OrthoDB" id="2456403at2"/>
<dbReference type="AlphaFoldDB" id="A0A192H4Y2"/>
<organism evidence="1 2">
    <name type="scientific">Loigolactobacillus backii</name>
    <dbReference type="NCBI Taxonomy" id="375175"/>
    <lineage>
        <taxon>Bacteria</taxon>
        <taxon>Bacillati</taxon>
        <taxon>Bacillota</taxon>
        <taxon>Bacilli</taxon>
        <taxon>Lactobacillales</taxon>
        <taxon>Lactobacillaceae</taxon>
        <taxon>Loigolactobacillus</taxon>
    </lineage>
</organism>
<dbReference type="PANTHER" id="PTHR34989">
    <property type="entry name" value="PROTEIN HDED"/>
    <property type="match status" value="1"/>
</dbReference>
<dbReference type="Proteomes" id="UP000078582">
    <property type="component" value="Chromosome"/>
</dbReference>
<dbReference type="InterPro" id="IPR005325">
    <property type="entry name" value="DUF308_memb"/>
</dbReference>
<dbReference type="InterPro" id="IPR052712">
    <property type="entry name" value="Acid_resist_chaperone_HdeD"/>
</dbReference>
<evidence type="ECO:0000313" key="2">
    <source>
        <dbReference type="Proteomes" id="UP000078582"/>
    </source>
</evidence>
<gene>
    <name evidence="1" type="ORF">AYR53_11310</name>
</gene>
<sequence length="179" mass="20020">MFSKKRQWGFDWSELITGIIFLIAAYFVTVAPRLALSSIVIIFAISAIVRGVTTLSSYQAMRETIGQLARVSLVIAILDIIVGFIFLAHITTGVLLLSYLFAFWFLIDSINGLITARHLRLFGAGYYWLSVILNILGIIAALILVLNPLLSMVSLSFMVSIYFLIFGLNYLMIAFARKQ</sequence>
<dbReference type="EMBL" id="CP014873">
    <property type="protein sequence ID" value="ANK63303.1"/>
    <property type="molecule type" value="Genomic_DNA"/>
</dbReference>
<name>A0A192H4Y2_9LACO</name>
<dbReference type="Pfam" id="PF03729">
    <property type="entry name" value="DUF308"/>
    <property type="match status" value="2"/>
</dbReference>
<dbReference type="PANTHER" id="PTHR34989:SF1">
    <property type="entry name" value="PROTEIN HDED"/>
    <property type="match status" value="1"/>
</dbReference>
<reference evidence="1 2" key="1">
    <citation type="submission" date="2016-03" db="EMBL/GenBank/DDBJ databases">
        <title>Pediococcus and Lactobacillus from brewery environment - whole genome sequencing and assembly.</title>
        <authorList>
            <person name="Behr J."/>
            <person name="Geissler A.J."/>
            <person name="Vogel R.F."/>
        </authorList>
    </citation>
    <scope>NUCLEOTIDE SEQUENCE [LARGE SCALE GENOMIC DNA]</scope>
    <source>
        <strain evidence="1 2">TMW 1.1989</strain>
    </source>
</reference>
<dbReference type="STRING" id="375175.AYR53_11310"/>
<evidence type="ECO:0000313" key="1">
    <source>
        <dbReference type="EMBL" id="ANK63303.1"/>
    </source>
</evidence>
<dbReference type="GeneID" id="42982849"/>
<protein>
    <submittedName>
        <fullName evidence="1">Uncharacterized protein</fullName>
    </submittedName>
</protein>
<dbReference type="RefSeq" id="WP_082918576.1">
    <property type="nucleotide sequence ID" value="NZ_CP014623.1"/>
</dbReference>
<dbReference type="GO" id="GO:0005886">
    <property type="term" value="C:plasma membrane"/>
    <property type="evidence" value="ECO:0007669"/>
    <property type="project" value="TreeGrafter"/>
</dbReference>
<proteinExistence type="predicted"/>
<accession>A0A192H4Y2</accession>
<keyword evidence="2" id="KW-1185">Reference proteome</keyword>